<evidence type="ECO:0000256" key="12">
    <source>
        <dbReference type="ARBA" id="ARBA00029811"/>
    </source>
</evidence>
<dbReference type="NCBIfam" id="TIGR02412">
    <property type="entry name" value="pepN_strep_liv"/>
    <property type="match status" value="1"/>
</dbReference>
<organism evidence="16 17">
    <name type="scientific">Nostocoides veronense</name>
    <dbReference type="NCBI Taxonomy" id="330836"/>
    <lineage>
        <taxon>Bacteria</taxon>
        <taxon>Bacillati</taxon>
        <taxon>Actinomycetota</taxon>
        <taxon>Actinomycetes</taxon>
        <taxon>Micrococcales</taxon>
        <taxon>Intrasporangiaceae</taxon>
        <taxon>Nostocoides</taxon>
    </lineage>
</organism>
<comment type="catalytic activity">
    <reaction evidence="1">
        <text>Release of an N-terminal amino acid, Xaa-|-Yaa- from a peptide, amide or arylamide. Xaa is preferably Ala, but may be most amino acids including Pro (slow action). When a terminal hydrophobic residue is followed by a prolyl residue, the two may be released as an intact Xaa-Pro dipeptide.</text>
        <dbReference type="EC" id="3.4.11.2"/>
    </reaction>
</comment>
<dbReference type="InterPro" id="IPR027268">
    <property type="entry name" value="Peptidase_M4/M1_CTD_sf"/>
</dbReference>
<evidence type="ECO:0000256" key="8">
    <source>
        <dbReference type="ARBA" id="ARBA00022723"/>
    </source>
</evidence>
<comment type="similarity">
    <text evidence="3">Belongs to the peptidase M1 family.</text>
</comment>
<dbReference type="GO" id="GO:0004177">
    <property type="term" value="F:aminopeptidase activity"/>
    <property type="evidence" value="ECO:0007669"/>
    <property type="project" value="UniProtKB-KW"/>
</dbReference>
<gene>
    <name evidence="16" type="primary">pepN_1</name>
    <name evidence="16" type="ORF">GCM10009811_03560</name>
</gene>
<keyword evidence="10" id="KW-0862">Zinc</keyword>
<keyword evidence="17" id="KW-1185">Reference proteome</keyword>
<name>A0ABN2LAB1_9MICO</name>
<dbReference type="SUPFAM" id="SSF63737">
    <property type="entry name" value="Leukotriene A4 hydrolase N-terminal domain"/>
    <property type="match status" value="1"/>
</dbReference>
<dbReference type="PANTHER" id="PTHR11533">
    <property type="entry name" value="PROTEASE M1 ZINC METALLOPROTEASE"/>
    <property type="match status" value="1"/>
</dbReference>
<dbReference type="SUPFAM" id="SSF55486">
    <property type="entry name" value="Metalloproteases ('zincins'), catalytic domain"/>
    <property type="match status" value="1"/>
</dbReference>
<keyword evidence="8" id="KW-0479">Metal-binding</keyword>
<dbReference type="InterPro" id="IPR042097">
    <property type="entry name" value="Aminopeptidase_N-like_N_sf"/>
</dbReference>
<comment type="caution">
    <text evidence="16">The sequence shown here is derived from an EMBL/GenBank/DDBJ whole genome shotgun (WGS) entry which is preliminary data.</text>
</comment>
<dbReference type="Pfam" id="PF11838">
    <property type="entry name" value="ERAP1_C"/>
    <property type="match status" value="1"/>
</dbReference>
<evidence type="ECO:0000256" key="13">
    <source>
        <dbReference type="ARBA" id="ARBA00031533"/>
    </source>
</evidence>
<evidence type="ECO:0000313" key="17">
    <source>
        <dbReference type="Proteomes" id="UP001499938"/>
    </source>
</evidence>
<dbReference type="EC" id="3.4.11.2" evidence="4"/>
<feature type="domain" description="ERAP1-like C-terminal" evidence="15">
    <location>
        <begin position="506"/>
        <end position="806"/>
    </location>
</feature>
<dbReference type="InterPro" id="IPR012778">
    <property type="entry name" value="Pept_M1_aminopeptidase"/>
</dbReference>
<comment type="cofactor">
    <cofactor evidence="2">
        <name>Zn(2+)</name>
        <dbReference type="ChEBI" id="CHEBI:29105"/>
    </cofactor>
</comment>
<accession>A0ABN2LAB1</accession>
<dbReference type="PRINTS" id="PR00756">
    <property type="entry name" value="ALADIPTASE"/>
</dbReference>
<evidence type="ECO:0000256" key="11">
    <source>
        <dbReference type="ARBA" id="ARBA00023049"/>
    </source>
</evidence>
<reference evidence="16 17" key="1">
    <citation type="journal article" date="2019" name="Int. J. Syst. Evol. Microbiol.">
        <title>The Global Catalogue of Microorganisms (GCM) 10K type strain sequencing project: providing services to taxonomists for standard genome sequencing and annotation.</title>
        <authorList>
            <consortium name="The Broad Institute Genomics Platform"/>
            <consortium name="The Broad Institute Genome Sequencing Center for Infectious Disease"/>
            <person name="Wu L."/>
            <person name="Ma J."/>
        </authorList>
    </citation>
    <scope>NUCLEOTIDE SEQUENCE [LARGE SCALE GENOMIC DNA]</scope>
    <source>
        <strain evidence="16 17">JCM 15592</strain>
    </source>
</reference>
<dbReference type="InterPro" id="IPR014782">
    <property type="entry name" value="Peptidase_M1_dom"/>
</dbReference>
<keyword evidence="11" id="KW-0482">Metalloprotease</keyword>
<evidence type="ECO:0000256" key="10">
    <source>
        <dbReference type="ARBA" id="ARBA00022833"/>
    </source>
</evidence>
<keyword evidence="6 16" id="KW-0031">Aminopeptidase</keyword>
<evidence type="ECO:0000256" key="7">
    <source>
        <dbReference type="ARBA" id="ARBA00022670"/>
    </source>
</evidence>
<dbReference type="PANTHER" id="PTHR11533:SF174">
    <property type="entry name" value="PUROMYCIN-SENSITIVE AMINOPEPTIDASE-RELATED"/>
    <property type="match status" value="1"/>
</dbReference>
<evidence type="ECO:0000256" key="1">
    <source>
        <dbReference type="ARBA" id="ARBA00000098"/>
    </source>
</evidence>
<evidence type="ECO:0000256" key="4">
    <source>
        <dbReference type="ARBA" id="ARBA00012564"/>
    </source>
</evidence>
<evidence type="ECO:0000256" key="5">
    <source>
        <dbReference type="ARBA" id="ARBA00015611"/>
    </source>
</evidence>
<evidence type="ECO:0000256" key="6">
    <source>
        <dbReference type="ARBA" id="ARBA00022438"/>
    </source>
</evidence>
<feature type="domain" description="Peptidase M1 membrane alanine aminopeptidase" evidence="14">
    <location>
        <begin position="223"/>
        <end position="431"/>
    </location>
</feature>
<dbReference type="Proteomes" id="UP001499938">
    <property type="component" value="Unassembled WGS sequence"/>
</dbReference>
<dbReference type="RefSeq" id="WP_344080378.1">
    <property type="nucleotide sequence ID" value="NZ_BAAAPO010000006.1"/>
</dbReference>
<evidence type="ECO:0000259" key="15">
    <source>
        <dbReference type="Pfam" id="PF11838"/>
    </source>
</evidence>
<dbReference type="Gene3D" id="2.60.40.1730">
    <property type="entry name" value="tricorn interacting facor f3 domain"/>
    <property type="match status" value="1"/>
</dbReference>
<protein>
    <recommendedName>
        <fullName evidence="5">Aminopeptidase N</fullName>
        <ecNumber evidence="4">3.4.11.2</ecNumber>
    </recommendedName>
    <alternativeName>
        <fullName evidence="12">Alanine aminopeptidase</fullName>
    </alternativeName>
    <alternativeName>
        <fullName evidence="13">Lysyl aminopeptidase</fullName>
    </alternativeName>
</protein>
<evidence type="ECO:0000259" key="14">
    <source>
        <dbReference type="Pfam" id="PF01433"/>
    </source>
</evidence>
<evidence type="ECO:0000256" key="3">
    <source>
        <dbReference type="ARBA" id="ARBA00010136"/>
    </source>
</evidence>
<proteinExistence type="inferred from homology"/>
<dbReference type="InterPro" id="IPR050344">
    <property type="entry name" value="Peptidase_M1_aminopeptidases"/>
</dbReference>
<dbReference type="EMBL" id="BAAAPO010000006">
    <property type="protein sequence ID" value="GAA1781472.1"/>
    <property type="molecule type" value="Genomic_DNA"/>
</dbReference>
<evidence type="ECO:0000256" key="9">
    <source>
        <dbReference type="ARBA" id="ARBA00022801"/>
    </source>
</evidence>
<dbReference type="CDD" id="cd09602">
    <property type="entry name" value="M1_APN"/>
    <property type="match status" value="1"/>
</dbReference>
<keyword evidence="7" id="KW-0645">Protease</keyword>
<sequence>MPSLTRTEAADRAAAIRVTRMVVDLDLDHGEQHFGSRTEIHFEALAQASFVALRAVSVERIELNGRSLNPDSIADGRLPLEDLAERNVLLVEATMAYSRDGSGLHRSVDPADEQVYVYGHLFLDAAPTVFACFDQPDLKAPYEVTVRAPHTWRVVGNGAATRGADGRWVLAPTPPLATYFVTICAGPWVSVEREHDGIRLGMHARASLADALERQADSLLGDTAAFLDYYHHLFGIRYPFGDYHMVFCPEFNAGAMENPGCVTIRDTYLYRGAATRDEVLTRTNTIAHEMAHMWFGDLVTMTWWDDLWLNESFAEYLAHRAMVAATSFADAWVDSTMARRLWGHSAERSPSTHPVAGVPALDAQAALNNFDGISYAKGSAVLRQLIVHIGDDAFLAGVRKHLQRNSFGNADLADFLRAMEESSGVDLAQWSAVWLETAGIDALHVHQDTGRVTRMLPPGAEKVSRPHTFDVAGFTGAQEVFRVTGTIDRPTRKWPELVDAPRAEIVVPNAADLTWAVSGLDPETLANLPAGLATVPDGQARAVLWLALIDGMHEARIDPRHLLATFDTAWERETSDSVLNRVGAHMVSRLIPIFLPPAEQPDAEGRVAAAARRLYDGATAPGHRLIGARLLVQTCADEALLRTWLEGDDLPAELATDSDFRWFVVRALARRGWLGEEEIETYRQRDESLAGQQAALAALALRPTAEAKAWAWAALTQDRARSNYELNALAGAFWTSGAPEVLAPYVERYFTDIPPLADRVGEDALGTVAALAYPLPMVSEQTLAASRAALARRDLTPAVRRAIIDAQAKLCEALASRATFG</sequence>
<evidence type="ECO:0000256" key="2">
    <source>
        <dbReference type="ARBA" id="ARBA00001947"/>
    </source>
</evidence>
<keyword evidence="9" id="KW-0378">Hydrolase</keyword>
<evidence type="ECO:0000313" key="16">
    <source>
        <dbReference type="EMBL" id="GAA1781472.1"/>
    </source>
</evidence>
<dbReference type="InterPro" id="IPR024571">
    <property type="entry name" value="ERAP1-like_C_dom"/>
</dbReference>
<dbReference type="InterPro" id="IPR001930">
    <property type="entry name" value="Peptidase_M1"/>
</dbReference>
<dbReference type="Pfam" id="PF01433">
    <property type="entry name" value="Peptidase_M1"/>
    <property type="match status" value="1"/>
</dbReference>
<dbReference type="Gene3D" id="1.10.390.10">
    <property type="entry name" value="Neutral Protease Domain 2"/>
    <property type="match status" value="1"/>
</dbReference>